<keyword evidence="4" id="KW-1185">Reference proteome</keyword>
<evidence type="ECO:0008006" key="5">
    <source>
        <dbReference type="Google" id="ProtNLM"/>
    </source>
</evidence>
<evidence type="ECO:0000256" key="2">
    <source>
        <dbReference type="SAM" id="SignalP"/>
    </source>
</evidence>
<evidence type="ECO:0000313" key="3">
    <source>
        <dbReference type="EMBL" id="SFO28916.1"/>
    </source>
</evidence>
<name>A0A1I5FZ25_9HYPH</name>
<keyword evidence="1" id="KW-0175">Coiled coil</keyword>
<proteinExistence type="predicted"/>
<feature type="coiled-coil region" evidence="1">
    <location>
        <begin position="56"/>
        <end position="118"/>
    </location>
</feature>
<dbReference type="Proteomes" id="UP000199236">
    <property type="component" value="Unassembled WGS sequence"/>
</dbReference>
<dbReference type="STRING" id="655353.SAMN04488056_104270"/>
<protein>
    <recommendedName>
        <fullName evidence="5">DUF2865 domain-containing protein</fullName>
    </recommendedName>
</protein>
<dbReference type="Pfam" id="PF11064">
    <property type="entry name" value="DUF2865"/>
    <property type="match status" value="1"/>
</dbReference>
<keyword evidence="2" id="KW-0732">Signal</keyword>
<organism evidence="3 4">
    <name type="scientific">Cohaesibacter marisflavi</name>
    <dbReference type="NCBI Taxonomy" id="655353"/>
    <lineage>
        <taxon>Bacteria</taxon>
        <taxon>Pseudomonadati</taxon>
        <taxon>Pseudomonadota</taxon>
        <taxon>Alphaproteobacteria</taxon>
        <taxon>Hyphomicrobiales</taxon>
        <taxon>Cohaesibacteraceae</taxon>
    </lineage>
</organism>
<feature type="chain" id="PRO_5011584273" description="DUF2865 domain-containing protein" evidence="2">
    <location>
        <begin position="24"/>
        <end position="372"/>
    </location>
</feature>
<reference evidence="3 4" key="1">
    <citation type="submission" date="2016-10" db="EMBL/GenBank/DDBJ databases">
        <authorList>
            <person name="de Groot N.N."/>
        </authorList>
    </citation>
    <scope>NUCLEOTIDE SEQUENCE [LARGE SCALE GENOMIC DNA]</scope>
    <source>
        <strain evidence="3 4">CGMCC 1.9157</strain>
    </source>
</reference>
<feature type="signal peptide" evidence="2">
    <location>
        <begin position="1"/>
        <end position="23"/>
    </location>
</feature>
<evidence type="ECO:0000313" key="4">
    <source>
        <dbReference type="Proteomes" id="UP000199236"/>
    </source>
</evidence>
<gene>
    <name evidence="3" type="ORF">SAMN04488056_104270</name>
</gene>
<dbReference type="InterPro" id="IPR021293">
    <property type="entry name" value="DUF2865"/>
</dbReference>
<accession>A0A1I5FZ25</accession>
<sequence>MKRRVSLAGLFVATFWATLPVEAQTSWSSNDQICAQLEGDLARLQRGGGLTSSRNYQKIDAAVHKQQAELDNAQARAKRDACFGGNIFLFRRTPKASCPALVKRIDKMKRNLAALEQKRNRYAPPPDNTGQRKAQILTQLARAGCGEQYQQFAQPVRQQRRGLFGSLFGNGGGSVREYNLRDYDIPQVGTFRTVCVRACDGFFFPISFSTTQNGFQRDAQMCQSSCPGTDAELFVYHNPGESPDDMVSLSGQPYQALETAYLYKQEYVPGCSCQAPASQMASISNSDRPRAQAMTPQFTPAPPRQSTPAAPLVPFPSPKQTAMVDPDTQALARYGMKFEPYQPPEVSADANSVRTADGRSIRIVGPRFFGNQ</sequence>
<dbReference type="AlphaFoldDB" id="A0A1I5FZ25"/>
<dbReference type="EMBL" id="FOVR01000004">
    <property type="protein sequence ID" value="SFO28916.1"/>
    <property type="molecule type" value="Genomic_DNA"/>
</dbReference>
<evidence type="ECO:0000256" key="1">
    <source>
        <dbReference type="SAM" id="Coils"/>
    </source>
</evidence>